<reference evidence="1" key="1">
    <citation type="submission" date="2018-12" db="EMBL/GenBank/DDBJ databases">
        <authorList>
            <person name="Will S."/>
            <person name="Neumann-Schaal M."/>
            <person name="Henke P."/>
        </authorList>
    </citation>
    <scope>NUCLEOTIDE SEQUENCE</scope>
    <source>
        <strain evidence="1">PCC 7102</strain>
    </source>
</reference>
<protein>
    <submittedName>
        <fullName evidence="1">Uncharacterized protein</fullName>
    </submittedName>
</protein>
<evidence type="ECO:0000313" key="2">
    <source>
        <dbReference type="Proteomes" id="UP000271624"/>
    </source>
</evidence>
<reference evidence="1" key="2">
    <citation type="journal article" date="2019" name="Genome Biol. Evol.">
        <title>Day and night: Metabolic profiles and evolutionary relationships of six axenic non-marine cyanobacteria.</title>
        <authorList>
            <person name="Will S.E."/>
            <person name="Henke P."/>
            <person name="Boedeker C."/>
            <person name="Huang S."/>
            <person name="Brinkmann H."/>
            <person name="Rohde M."/>
            <person name="Jarek M."/>
            <person name="Friedl T."/>
            <person name="Seufert S."/>
            <person name="Schumacher M."/>
            <person name="Overmann J."/>
            <person name="Neumann-Schaal M."/>
            <person name="Petersen J."/>
        </authorList>
    </citation>
    <scope>NUCLEOTIDE SEQUENCE [LARGE SCALE GENOMIC DNA]</scope>
    <source>
        <strain evidence="1">PCC 7102</strain>
    </source>
</reference>
<dbReference type="Proteomes" id="UP000271624">
    <property type="component" value="Unassembled WGS sequence"/>
</dbReference>
<dbReference type="RefSeq" id="WP_170213634.1">
    <property type="nucleotide sequence ID" value="NZ_RSCL01000024.1"/>
</dbReference>
<dbReference type="AlphaFoldDB" id="A0A3S1CBT9"/>
<gene>
    <name evidence="1" type="ORF">DSM106972_075280</name>
</gene>
<comment type="caution">
    <text evidence="1">The sequence shown here is derived from an EMBL/GenBank/DDBJ whole genome shotgun (WGS) entry which is preliminary data.</text>
</comment>
<organism evidence="1 2">
    <name type="scientific">Dulcicalothrix desertica PCC 7102</name>
    <dbReference type="NCBI Taxonomy" id="232991"/>
    <lineage>
        <taxon>Bacteria</taxon>
        <taxon>Bacillati</taxon>
        <taxon>Cyanobacteriota</taxon>
        <taxon>Cyanophyceae</taxon>
        <taxon>Nostocales</taxon>
        <taxon>Calotrichaceae</taxon>
        <taxon>Dulcicalothrix</taxon>
    </lineage>
</organism>
<sequence length="49" mass="5484">MKDATPLFIGVALIATLMFYQADSIEKLAECRAEYQGFKDGIIYGKQKP</sequence>
<accession>A0A3S1CBT9</accession>
<evidence type="ECO:0000313" key="1">
    <source>
        <dbReference type="EMBL" id="RUT00400.1"/>
    </source>
</evidence>
<name>A0A3S1CBT9_9CYAN</name>
<dbReference type="EMBL" id="RSCL01000024">
    <property type="protein sequence ID" value="RUT00400.1"/>
    <property type="molecule type" value="Genomic_DNA"/>
</dbReference>
<keyword evidence="2" id="KW-1185">Reference proteome</keyword>
<proteinExistence type="predicted"/>